<proteinExistence type="inferred from homology"/>
<dbReference type="Pfam" id="PF18592">
    <property type="entry name" value="Tho1_MOS11_C"/>
    <property type="match status" value="1"/>
</dbReference>
<name>C9SXB8_VERA1</name>
<dbReference type="SUPFAM" id="SSF68906">
    <property type="entry name" value="SAP domain"/>
    <property type="match status" value="1"/>
</dbReference>
<feature type="compositionally biased region" description="Low complexity" evidence="3">
    <location>
        <begin position="74"/>
        <end position="125"/>
    </location>
</feature>
<feature type="compositionally biased region" description="Basic and acidic residues" evidence="3">
    <location>
        <begin position="166"/>
        <end position="176"/>
    </location>
</feature>
<reference evidence="6" key="1">
    <citation type="journal article" date="2011" name="PLoS Pathog.">
        <title>Comparative genomics yields insights into niche adaptation of plant vascular wilt pathogens.</title>
        <authorList>
            <person name="Klosterman S.J."/>
            <person name="Subbarao K.V."/>
            <person name="Kang S."/>
            <person name="Veronese P."/>
            <person name="Gold S.E."/>
            <person name="Thomma B.P.H.J."/>
            <person name="Chen Z."/>
            <person name="Henrissat B."/>
            <person name="Lee Y.-H."/>
            <person name="Park J."/>
            <person name="Garcia-Pedrajas M.D."/>
            <person name="Barbara D.J."/>
            <person name="Anchieta A."/>
            <person name="de Jonge R."/>
            <person name="Santhanam P."/>
            <person name="Maruthachalam K."/>
            <person name="Atallah Z."/>
            <person name="Amyotte S.G."/>
            <person name="Paz Z."/>
            <person name="Inderbitzin P."/>
            <person name="Hayes R.J."/>
            <person name="Heiman D.I."/>
            <person name="Young S."/>
            <person name="Zeng Q."/>
            <person name="Engels R."/>
            <person name="Galagan J."/>
            <person name="Cuomo C.A."/>
            <person name="Dobinson K.F."/>
            <person name="Ma L.-J."/>
        </authorList>
    </citation>
    <scope>NUCLEOTIDE SEQUENCE [LARGE SCALE GENOMIC DNA]</scope>
    <source>
        <strain evidence="6">VaMs.102 / ATCC MYA-4576 / FGSC 10136</strain>
    </source>
</reference>
<dbReference type="PANTHER" id="PTHR46551:SF1">
    <property type="entry name" value="SAP DOMAIN-CONTAINING RIBONUCLEOPROTEIN"/>
    <property type="match status" value="1"/>
</dbReference>
<dbReference type="InterPro" id="IPR052240">
    <property type="entry name" value="SAP_domain_ribonucleoprotein"/>
</dbReference>
<dbReference type="OrthoDB" id="445357at2759"/>
<organism evidence="6">
    <name type="scientific">Verticillium alfalfae (strain VaMs.102 / ATCC MYA-4576 / FGSC 10136)</name>
    <name type="common">Verticillium wilt of alfalfa</name>
    <name type="synonym">Verticillium albo-atrum</name>
    <dbReference type="NCBI Taxonomy" id="526221"/>
    <lineage>
        <taxon>Eukaryota</taxon>
        <taxon>Fungi</taxon>
        <taxon>Dikarya</taxon>
        <taxon>Ascomycota</taxon>
        <taxon>Pezizomycotina</taxon>
        <taxon>Sordariomycetes</taxon>
        <taxon>Hypocreomycetidae</taxon>
        <taxon>Glomerellales</taxon>
        <taxon>Plectosphaerellaceae</taxon>
        <taxon>Verticillium</taxon>
    </lineage>
</organism>
<dbReference type="Pfam" id="PF02037">
    <property type="entry name" value="SAP"/>
    <property type="match status" value="1"/>
</dbReference>
<dbReference type="eggNOG" id="KOG4259">
    <property type="taxonomic scope" value="Eukaryota"/>
</dbReference>
<dbReference type="AlphaFoldDB" id="C9SXB8"/>
<comment type="similarity">
    <text evidence="2">Belongs to the SAP domain-containing ribonucleoprotein family.</text>
</comment>
<dbReference type="InterPro" id="IPR003034">
    <property type="entry name" value="SAP_dom"/>
</dbReference>
<dbReference type="InterPro" id="IPR040746">
    <property type="entry name" value="THO1_MOS11_C"/>
</dbReference>
<feature type="compositionally biased region" description="Basic and acidic residues" evidence="3">
    <location>
        <begin position="193"/>
        <end position="205"/>
    </location>
</feature>
<sequence length="269" mass="28390">MADYNSMKVPELKKLLQTRSLSVTGNKADLVARLAENDKQNAPTAAEPAAAAPVAAEANDAEITWSEDEEEPAKPAAVKAAAPAPAAAPAAATTETVPAPAAETATAAPAVSAEAPATETAAPAEPEAPKENFALNLNATDASEETKKRAERAKRFGITADDSADTEAKKKAERAARFGADSNDIASSLDAALPERRLMRGRGEGDQQQGGRTPRRQNAANGDRRGLTIRGLLRMRDWTVCTLCGILRDAQRPRMESVLAQPDACRKRQ</sequence>
<dbReference type="GO" id="GO:0016973">
    <property type="term" value="P:poly(A)+ mRNA export from nucleus"/>
    <property type="evidence" value="ECO:0007669"/>
    <property type="project" value="TreeGrafter"/>
</dbReference>
<dbReference type="RefSeq" id="XP_003000223.1">
    <property type="nucleotide sequence ID" value="XM_003000177.1"/>
</dbReference>
<keyword evidence="1" id="KW-0597">Phosphoprotein</keyword>
<accession>C9SXB8</accession>
<feature type="compositionally biased region" description="Low complexity" evidence="3">
    <location>
        <begin position="42"/>
        <end position="62"/>
    </location>
</feature>
<dbReference type="Gene3D" id="1.10.720.30">
    <property type="entry name" value="SAP domain"/>
    <property type="match status" value="1"/>
</dbReference>
<evidence type="ECO:0000313" key="5">
    <source>
        <dbReference type="EMBL" id="EEY23308.1"/>
    </source>
</evidence>
<protein>
    <submittedName>
        <fullName evidence="5">Predicted protein</fullName>
    </submittedName>
</protein>
<dbReference type="KEGG" id="val:VDBG_09418"/>
<keyword evidence="6" id="KW-1185">Reference proteome</keyword>
<dbReference type="OMA" id="WSEKDNA"/>
<dbReference type="Proteomes" id="UP000008698">
    <property type="component" value="Unassembled WGS sequence"/>
</dbReference>
<dbReference type="HOGENOM" id="CLU_063282_0_0_1"/>
<evidence type="ECO:0000313" key="6">
    <source>
        <dbReference type="Proteomes" id="UP000008698"/>
    </source>
</evidence>
<evidence type="ECO:0000256" key="1">
    <source>
        <dbReference type="ARBA" id="ARBA00022553"/>
    </source>
</evidence>
<feature type="domain" description="SAP" evidence="4">
    <location>
        <begin position="4"/>
        <end position="38"/>
    </location>
</feature>
<evidence type="ECO:0000256" key="2">
    <source>
        <dbReference type="ARBA" id="ARBA00046328"/>
    </source>
</evidence>
<dbReference type="EMBL" id="DS985228">
    <property type="protein sequence ID" value="EEY23308.1"/>
    <property type="molecule type" value="Genomic_DNA"/>
</dbReference>
<dbReference type="PROSITE" id="PS50800">
    <property type="entry name" value="SAP"/>
    <property type="match status" value="1"/>
</dbReference>
<feature type="region of interest" description="Disordered" evidence="3">
    <location>
        <begin position="39"/>
        <end position="224"/>
    </location>
</feature>
<evidence type="ECO:0000256" key="3">
    <source>
        <dbReference type="SAM" id="MobiDB-lite"/>
    </source>
</evidence>
<dbReference type="SMART" id="SM00513">
    <property type="entry name" value="SAP"/>
    <property type="match status" value="1"/>
</dbReference>
<evidence type="ECO:0000259" key="4">
    <source>
        <dbReference type="PROSITE" id="PS50800"/>
    </source>
</evidence>
<dbReference type="GeneID" id="9527923"/>
<dbReference type="PANTHER" id="PTHR46551">
    <property type="entry name" value="SAP DOMAIN-CONTAINING RIBONUCLEOPROTEIN"/>
    <property type="match status" value="1"/>
</dbReference>
<gene>
    <name evidence="5" type="ORF">VDBG_09418</name>
</gene>
<dbReference type="InterPro" id="IPR036361">
    <property type="entry name" value="SAP_dom_sf"/>
</dbReference>
<dbReference type="GO" id="GO:0005634">
    <property type="term" value="C:nucleus"/>
    <property type="evidence" value="ECO:0007669"/>
    <property type="project" value="TreeGrafter"/>
</dbReference>
<dbReference type="STRING" id="526221.C9SXB8"/>